<evidence type="ECO:0000313" key="2">
    <source>
        <dbReference type="EMBL" id="MDR6205284.1"/>
    </source>
</evidence>
<feature type="region of interest" description="Disordered" evidence="1">
    <location>
        <begin position="1"/>
        <end position="33"/>
    </location>
</feature>
<proteinExistence type="predicted"/>
<evidence type="ECO:0000313" key="3">
    <source>
        <dbReference type="Proteomes" id="UP001245184"/>
    </source>
</evidence>
<sequence length="198" mass="21418">MVRRASSALDSHALSSRKWAKSAKCPPGAGAKAVSSRGFIRSKVREFGSTSTLRRSVSESNACASPSIELDGSLRASRFFTAPRIDVLPGYPDHSRASKGESFRDSPLSGSSAHAQHGFAGGPQALKVRVFGRCETAPSGPRSDSCVPKVRLFGSPLFLRRWRCKPQQQRGKTTAYQAQFARRAAAKSTRIIAARVQR</sequence>
<feature type="compositionally biased region" description="Low complexity" evidence="1">
    <location>
        <begin position="1"/>
        <end position="17"/>
    </location>
</feature>
<name>A0ABD5CJB5_9BURK</name>
<accession>A0ABD5CJB5</accession>
<reference evidence="2 3" key="1">
    <citation type="submission" date="2023-08" db="EMBL/GenBank/DDBJ databases">
        <title>Genome sequencing of plant associated microbes to promote plant fitness in Sorghum bicolor and Oryza sativa.</title>
        <authorList>
            <person name="Coleman-Derr D."/>
        </authorList>
    </citation>
    <scope>NUCLEOTIDE SEQUENCE [LARGE SCALE GENOMIC DNA]</scope>
    <source>
        <strain evidence="2 3">SLBN-33</strain>
    </source>
</reference>
<dbReference type="Proteomes" id="UP001245184">
    <property type="component" value="Unassembled WGS sequence"/>
</dbReference>
<dbReference type="EMBL" id="JAVIZN010000002">
    <property type="protein sequence ID" value="MDR6205284.1"/>
    <property type="molecule type" value="Genomic_DNA"/>
</dbReference>
<feature type="compositionally biased region" description="Basic and acidic residues" evidence="1">
    <location>
        <begin position="93"/>
        <end position="104"/>
    </location>
</feature>
<protein>
    <submittedName>
        <fullName evidence="2">Uncharacterized protein</fullName>
    </submittedName>
</protein>
<gene>
    <name evidence="2" type="ORF">QF025_004004</name>
</gene>
<feature type="region of interest" description="Disordered" evidence="1">
    <location>
        <begin position="90"/>
        <end position="119"/>
    </location>
</feature>
<evidence type="ECO:0000256" key="1">
    <source>
        <dbReference type="SAM" id="MobiDB-lite"/>
    </source>
</evidence>
<dbReference type="AlphaFoldDB" id="A0ABD5CJB5"/>
<comment type="caution">
    <text evidence="2">The sequence shown here is derived from an EMBL/GenBank/DDBJ whole genome shotgun (WGS) entry which is preliminary data.</text>
</comment>
<organism evidence="2 3">
    <name type="scientific">Paraburkholderia graminis</name>
    <dbReference type="NCBI Taxonomy" id="60548"/>
    <lineage>
        <taxon>Bacteria</taxon>
        <taxon>Pseudomonadati</taxon>
        <taxon>Pseudomonadota</taxon>
        <taxon>Betaproteobacteria</taxon>
        <taxon>Burkholderiales</taxon>
        <taxon>Burkholderiaceae</taxon>
        <taxon>Paraburkholderia</taxon>
    </lineage>
</organism>